<proteinExistence type="predicted"/>
<dbReference type="AlphaFoldDB" id="A0AAV7NPD9"/>
<protein>
    <submittedName>
        <fullName evidence="2">Uncharacterized protein</fullName>
    </submittedName>
</protein>
<evidence type="ECO:0000256" key="1">
    <source>
        <dbReference type="SAM" id="MobiDB-lite"/>
    </source>
</evidence>
<name>A0AAV7NPD9_PLEWA</name>
<dbReference type="EMBL" id="JANPWB010000012">
    <property type="protein sequence ID" value="KAJ1116830.1"/>
    <property type="molecule type" value="Genomic_DNA"/>
</dbReference>
<evidence type="ECO:0000313" key="3">
    <source>
        <dbReference type="Proteomes" id="UP001066276"/>
    </source>
</evidence>
<dbReference type="Proteomes" id="UP001066276">
    <property type="component" value="Chromosome 8"/>
</dbReference>
<evidence type="ECO:0000313" key="2">
    <source>
        <dbReference type="EMBL" id="KAJ1116830.1"/>
    </source>
</evidence>
<organism evidence="2 3">
    <name type="scientific">Pleurodeles waltl</name>
    <name type="common">Iberian ribbed newt</name>
    <dbReference type="NCBI Taxonomy" id="8319"/>
    <lineage>
        <taxon>Eukaryota</taxon>
        <taxon>Metazoa</taxon>
        <taxon>Chordata</taxon>
        <taxon>Craniata</taxon>
        <taxon>Vertebrata</taxon>
        <taxon>Euteleostomi</taxon>
        <taxon>Amphibia</taxon>
        <taxon>Batrachia</taxon>
        <taxon>Caudata</taxon>
        <taxon>Salamandroidea</taxon>
        <taxon>Salamandridae</taxon>
        <taxon>Pleurodelinae</taxon>
        <taxon>Pleurodeles</taxon>
    </lineage>
</organism>
<sequence>MGNGVRISVATFLPRRWYARCISITKVMMRAMAARPQQKLPDEEREREENVSTRPLHEMPDKGNVGTRARGK</sequence>
<feature type="compositionally biased region" description="Basic and acidic residues" evidence="1">
    <location>
        <begin position="40"/>
        <end position="61"/>
    </location>
</feature>
<comment type="caution">
    <text evidence="2">The sequence shown here is derived from an EMBL/GenBank/DDBJ whole genome shotgun (WGS) entry which is preliminary data.</text>
</comment>
<gene>
    <name evidence="2" type="ORF">NDU88_005035</name>
</gene>
<feature type="region of interest" description="Disordered" evidence="1">
    <location>
        <begin position="34"/>
        <end position="72"/>
    </location>
</feature>
<keyword evidence="3" id="KW-1185">Reference proteome</keyword>
<reference evidence="2" key="1">
    <citation type="journal article" date="2022" name="bioRxiv">
        <title>Sequencing and chromosome-scale assembly of the giantPleurodeles waltlgenome.</title>
        <authorList>
            <person name="Brown T."/>
            <person name="Elewa A."/>
            <person name="Iarovenko S."/>
            <person name="Subramanian E."/>
            <person name="Araus A.J."/>
            <person name="Petzold A."/>
            <person name="Susuki M."/>
            <person name="Suzuki K.-i.T."/>
            <person name="Hayashi T."/>
            <person name="Toyoda A."/>
            <person name="Oliveira C."/>
            <person name="Osipova E."/>
            <person name="Leigh N.D."/>
            <person name="Simon A."/>
            <person name="Yun M.H."/>
        </authorList>
    </citation>
    <scope>NUCLEOTIDE SEQUENCE</scope>
    <source>
        <strain evidence="2">20211129_DDA</strain>
        <tissue evidence="2">Liver</tissue>
    </source>
</reference>
<accession>A0AAV7NPD9</accession>